<evidence type="ECO:0000256" key="1">
    <source>
        <dbReference type="ARBA" id="ARBA00004236"/>
    </source>
</evidence>
<keyword evidence="8" id="KW-0270">Exopolysaccharide synthesis</keyword>
<sequence length="242" mass="27217">MTNGIKEIDGRIEVGKLVEFAEGADCLISHPDVSGVRSLTVKRLLDLSGACFILMLFGPLMLLIAGLIWARDGGPVLFGHERIGYNGRRFRCLKYRTMVRNSEEVLQSLLRRDPVTREHWYTHFKLQDDPRIIPGIGKLLRLSSLDELPQLFNVLRGEMSLVGPRPVTGEELVKYGVHRNHYLSVKPGLTGPWQIGGRSTTTYEGRVALDVWYVENAGNWTDIVILLRTARYFLTGALSGAR</sequence>
<evidence type="ECO:0000256" key="3">
    <source>
        <dbReference type="ARBA" id="ARBA00022475"/>
    </source>
</evidence>
<dbReference type="Pfam" id="PF02397">
    <property type="entry name" value="Bac_transf"/>
    <property type="match status" value="1"/>
</dbReference>
<name>A0ABU2HX84_9RHOB</name>
<keyword evidence="7 9" id="KW-0472">Membrane</keyword>
<protein>
    <submittedName>
        <fullName evidence="11">Sugar transferase</fullName>
    </submittedName>
</protein>
<evidence type="ECO:0000313" key="12">
    <source>
        <dbReference type="Proteomes" id="UP001269144"/>
    </source>
</evidence>
<evidence type="ECO:0000256" key="9">
    <source>
        <dbReference type="SAM" id="Phobius"/>
    </source>
</evidence>
<feature type="domain" description="Bacterial sugar transferase" evidence="10">
    <location>
        <begin position="42"/>
        <end position="234"/>
    </location>
</feature>
<keyword evidence="5 9" id="KW-0812">Transmembrane</keyword>
<reference evidence="12" key="1">
    <citation type="submission" date="2023-07" db="EMBL/GenBank/DDBJ databases">
        <title>Paracoccus sp. MBLB3053 whole genome sequence.</title>
        <authorList>
            <person name="Hwang C.Y."/>
            <person name="Cho E.-S."/>
            <person name="Seo M.-J."/>
        </authorList>
    </citation>
    <scope>NUCLEOTIDE SEQUENCE [LARGE SCALE GENOMIC DNA]</scope>
    <source>
        <strain evidence="12">MBLB3053</strain>
    </source>
</reference>
<dbReference type="RefSeq" id="WP_311161382.1">
    <property type="nucleotide sequence ID" value="NZ_JAVQLW010000002.1"/>
</dbReference>
<comment type="subcellular location">
    <subcellularLocation>
        <location evidence="1">Cell membrane</location>
    </subcellularLocation>
</comment>
<keyword evidence="6 9" id="KW-1133">Transmembrane helix</keyword>
<dbReference type="PANTHER" id="PTHR30576:SF4">
    <property type="entry name" value="UNDECAPRENYL-PHOSPHATE GALACTOSE PHOSPHOTRANSFERASE"/>
    <property type="match status" value="1"/>
</dbReference>
<keyword evidence="4 11" id="KW-0808">Transferase</keyword>
<evidence type="ECO:0000256" key="6">
    <source>
        <dbReference type="ARBA" id="ARBA00022989"/>
    </source>
</evidence>
<evidence type="ECO:0000256" key="2">
    <source>
        <dbReference type="ARBA" id="ARBA00006464"/>
    </source>
</evidence>
<dbReference type="PANTHER" id="PTHR30576">
    <property type="entry name" value="COLANIC BIOSYNTHESIS UDP-GLUCOSE LIPID CARRIER TRANSFERASE"/>
    <property type="match status" value="1"/>
</dbReference>
<accession>A0ABU2HX84</accession>
<keyword evidence="3" id="KW-1003">Cell membrane</keyword>
<dbReference type="Proteomes" id="UP001269144">
    <property type="component" value="Unassembled WGS sequence"/>
</dbReference>
<evidence type="ECO:0000259" key="10">
    <source>
        <dbReference type="Pfam" id="PF02397"/>
    </source>
</evidence>
<gene>
    <name evidence="11" type="ORF">RGQ15_15235</name>
</gene>
<organism evidence="11 12">
    <name type="scientific">Paracoccus aurantius</name>
    <dbReference type="NCBI Taxonomy" id="3073814"/>
    <lineage>
        <taxon>Bacteria</taxon>
        <taxon>Pseudomonadati</taxon>
        <taxon>Pseudomonadota</taxon>
        <taxon>Alphaproteobacteria</taxon>
        <taxon>Rhodobacterales</taxon>
        <taxon>Paracoccaceae</taxon>
        <taxon>Paracoccus</taxon>
    </lineage>
</organism>
<dbReference type="GO" id="GO:0016740">
    <property type="term" value="F:transferase activity"/>
    <property type="evidence" value="ECO:0007669"/>
    <property type="project" value="UniProtKB-KW"/>
</dbReference>
<evidence type="ECO:0000256" key="4">
    <source>
        <dbReference type="ARBA" id="ARBA00022679"/>
    </source>
</evidence>
<evidence type="ECO:0000256" key="8">
    <source>
        <dbReference type="ARBA" id="ARBA00023169"/>
    </source>
</evidence>
<feature type="transmembrane region" description="Helical" evidence="9">
    <location>
        <begin position="47"/>
        <end position="70"/>
    </location>
</feature>
<keyword evidence="12" id="KW-1185">Reference proteome</keyword>
<dbReference type="EMBL" id="JAVQLW010000002">
    <property type="protein sequence ID" value="MDS9468919.1"/>
    <property type="molecule type" value="Genomic_DNA"/>
</dbReference>
<evidence type="ECO:0000256" key="7">
    <source>
        <dbReference type="ARBA" id="ARBA00023136"/>
    </source>
</evidence>
<dbReference type="InterPro" id="IPR003362">
    <property type="entry name" value="Bact_transf"/>
</dbReference>
<comment type="caution">
    <text evidence="11">The sequence shown here is derived from an EMBL/GenBank/DDBJ whole genome shotgun (WGS) entry which is preliminary data.</text>
</comment>
<proteinExistence type="inferred from homology"/>
<evidence type="ECO:0000256" key="5">
    <source>
        <dbReference type="ARBA" id="ARBA00022692"/>
    </source>
</evidence>
<comment type="similarity">
    <text evidence="2">Belongs to the bacterial sugar transferase family.</text>
</comment>
<evidence type="ECO:0000313" key="11">
    <source>
        <dbReference type="EMBL" id="MDS9468919.1"/>
    </source>
</evidence>